<dbReference type="GO" id="GO:0005524">
    <property type="term" value="F:ATP binding"/>
    <property type="evidence" value="ECO:0007669"/>
    <property type="project" value="UniProtKB-KW"/>
</dbReference>
<evidence type="ECO:0000256" key="3">
    <source>
        <dbReference type="ARBA" id="ARBA00022840"/>
    </source>
</evidence>
<reference evidence="6" key="1">
    <citation type="submission" date="2016-07" db="EMBL/GenBank/DDBJ databases">
        <title>Phaeobacter portensis sp. nov., a tropodithietic acid producing bacterium isolated from a German harbor.</title>
        <authorList>
            <person name="Freese H.M."/>
            <person name="Bunk B."/>
            <person name="Breider S."/>
            <person name="Brinkhoff T."/>
        </authorList>
    </citation>
    <scope>NUCLEOTIDE SEQUENCE [LARGE SCALE GENOMIC DNA]</scope>
    <source>
        <strain evidence="6">P97</strain>
    </source>
</reference>
<dbReference type="InterPro" id="IPR029000">
    <property type="entry name" value="Cyclophilin-like_dom_sf"/>
</dbReference>
<evidence type="ECO:0000256" key="1">
    <source>
        <dbReference type="ARBA" id="ARBA00022741"/>
    </source>
</evidence>
<dbReference type="SUPFAM" id="SSF50891">
    <property type="entry name" value="Cyclophilin-like"/>
    <property type="match status" value="1"/>
</dbReference>
<dbReference type="GO" id="GO:0016787">
    <property type="term" value="F:hydrolase activity"/>
    <property type="evidence" value="ECO:0007669"/>
    <property type="project" value="UniProtKB-KW"/>
</dbReference>
<dbReference type="InterPro" id="IPR003833">
    <property type="entry name" value="CT_C_D"/>
</dbReference>
<dbReference type="RefSeq" id="WP_072503842.1">
    <property type="nucleotide sequence ID" value="NZ_CP016364.1"/>
</dbReference>
<evidence type="ECO:0000313" key="6">
    <source>
        <dbReference type="Proteomes" id="UP000183859"/>
    </source>
</evidence>
<dbReference type="PANTHER" id="PTHR34698:SF2">
    <property type="entry name" value="5-OXOPROLINASE SUBUNIT B"/>
    <property type="match status" value="1"/>
</dbReference>
<name>A0A1L3I1V7_9RHOB</name>
<dbReference type="KEGG" id="php:PhaeoP97_00634"/>
<dbReference type="EMBL" id="CP016364">
    <property type="protein sequence ID" value="APG46078.1"/>
    <property type="molecule type" value="Genomic_DNA"/>
</dbReference>
<dbReference type="OrthoDB" id="9778567at2"/>
<dbReference type="STRING" id="1844006.PhaeoP97_00634"/>
<evidence type="ECO:0000313" key="5">
    <source>
        <dbReference type="EMBL" id="APG46078.1"/>
    </source>
</evidence>
<dbReference type="Proteomes" id="UP000183859">
    <property type="component" value="Chromosome"/>
</dbReference>
<accession>A0A1L3I1V7</accession>
<dbReference type="Gene3D" id="3.30.1360.40">
    <property type="match status" value="1"/>
</dbReference>
<dbReference type="SUPFAM" id="SSF160467">
    <property type="entry name" value="PH0987 N-terminal domain-like"/>
    <property type="match status" value="1"/>
</dbReference>
<evidence type="ECO:0000256" key="2">
    <source>
        <dbReference type="ARBA" id="ARBA00022801"/>
    </source>
</evidence>
<evidence type="ECO:0000259" key="4">
    <source>
        <dbReference type="SMART" id="SM00796"/>
    </source>
</evidence>
<protein>
    <submittedName>
        <fullName evidence="5">Allophanate hydrolase, subunit 1</fullName>
    </submittedName>
</protein>
<organism evidence="5 6">
    <name type="scientific">Phaeobacter porticola</name>
    <dbReference type="NCBI Taxonomy" id="1844006"/>
    <lineage>
        <taxon>Bacteria</taxon>
        <taxon>Pseudomonadati</taxon>
        <taxon>Pseudomonadota</taxon>
        <taxon>Alphaproteobacteria</taxon>
        <taxon>Rhodobacterales</taxon>
        <taxon>Roseobacteraceae</taxon>
        <taxon>Phaeobacter</taxon>
    </lineage>
</organism>
<sequence length="250" mass="26946">MSRQESPLYPVIRTVGLSGMLVSFGDQLDEATNRATLAFRSAVNDLSLPGVIETATSLASVFVRFDVALRSHDEMRADLAALVDRQDWRRAPLPEGRRFWRVPTVYGTDLAPQLAEAADAAGVSEAEAIEQLGGARVRVLTIGFAPGQPYLGTLGENWDIPRQTSVTPQVPAGALVVAIRQFVLFSTASPTGWRHVGQTGLRLFQPSADNPFALRAGDELQFEPVRKDAFLRLCDGGAEQGGAIVSEVTS</sequence>
<dbReference type="AlphaFoldDB" id="A0A1L3I1V7"/>
<dbReference type="InterPro" id="IPR010016">
    <property type="entry name" value="PxpB"/>
</dbReference>
<keyword evidence="6" id="KW-1185">Reference proteome</keyword>
<dbReference type="SMART" id="SM00796">
    <property type="entry name" value="AHS1"/>
    <property type="match status" value="1"/>
</dbReference>
<keyword evidence="1" id="KW-0547">Nucleotide-binding</keyword>
<dbReference type="PANTHER" id="PTHR34698">
    <property type="entry name" value="5-OXOPROLINASE SUBUNIT B"/>
    <property type="match status" value="1"/>
</dbReference>
<keyword evidence="3" id="KW-0067">ATP-binding</keyword>
<proteinExistence type="predicted"/>
<dbReference type="Pfam" id="PF02682">
    <property type="entry name" value="CT_C_D"/>
    <property type="match status" value="1"/>
</dbReference>
<gene>
    <name evidence="5" type="ORF">PhaeoP97_00634</name>
</gene>
<feature type="domain" description="Carboxyltransferase" evidence="4">
    <location>
        <begin position="10"/>
        <end position="214"/>
    </location>
</feature>
<keyword evidence="2 5" id="KW-0378">Hydrolase</keyword>
<dbReference type="Gene3D" id="2.40.100.10">
    <property type="entry name" value="Cyclophilin-like"/>
    <property type="match status" value="1"/>
</dbReference>